<comment type="caution">
    <text evidence="1">The sequence shown here is derived from an EMBL/GenBank/DDBJ whole genome shotgun (WGS) entry which is preliminary data.</text>
</comment>
<proteinExistence type="predicted"/>
<evidence type="ECO:0000313" key="2">
    <source>
        <dbReference type="Proteomes" id="UP001057452"/>
    </source>
</evidence>
<name>A0ACB9XZV2_CHAAC</name>
<reference evidence="1" key="1">
    <citation type="submission" date="2022-05" db="EMBL/GenBank/DDBJ databases">
        <title>Chromosome-level genome of Chaenocephalus aceratus.</title>
        <authorList>
            <person name="Park H."/>
        </authorList>
    </citation>
    <scope>NUCLEOTIDE SEQUENCE</scope>
    <source>
        <strain evidence="1">KU_202001</strain>
    </source>
</reference>
<organism evidence="1 2">
    <name type="scientific">Chaenocephalus aceratus</name>
    <name type="common">Blackfin icefish</name>
    <name type="synonym">Chaenichthys aceratus</name>
    <dbReference type="NCBI Taxonomy" id="36190"/>
    <lineage>
        <taxon>Eukaryota</taxon>
        <taxon>Metazoa</taxon>
        <taxon>Chordata</taxon>
        <taxon>Craniata</taxon>
        <taxon>Vertebrata</taxon>
        <taxon>Euteleostomi</taxon>
        <taxon>Actinopterygii</taxon>
        <taxon>Neopterygii</taxon>
        <taxon>Teleostei</taxon>
        <taxon>Neoteleostei</taxon>
        <taxon>Acanthomorphata</taxon>
        <taxon>Eupercaria</taxon>
        <taxon>Perciformes</taxon>
        <taxon>Notothenioidei</taxon>
        <taxon>Channichthyidae</taxon>
        <taxon>Chaenocephalus</taxon>
    </lineage>
</organism>
<evidence type="ECO:0000313" key="1">
    <source>
        <dbReference type="EMBL" id="KAI4832853.1"/>
    </source>
</evidence>
<sequence length="302" mass="34016">MAATLRVILGQDNTSKLTLPTGIPASLEELQGDIQRHFGLTEQVRWQYRDIEFDNEFMNLTCTSEIRDKSTVKVIYLPNSSGTDTDPHHTASLRALESVADTEILSSPESAASGSFLRSQPWPNIFPIPQFNYEVEVQLEMASHVFHNSGTLLSPSTKLKSDILDGLASEMIKFKVYPSSADFDDVALALKKQHSCLTEQGSVSGYYGWKISLKYKMANYRTRLRNIGCTELSINAMKEKRGKSQGPNQVKKPRKAEVNYCPDYPVGETKDSLEEERQALLIEVKKKNSQLIKTKMEKNLFL</sequence>
<protein>
    <submittedName>
        <fullName evidence="1">Uncharacterized protein</fullName>
    </submittedName>
</protein>
<dbReference type="Proteomes" id="UP001057452">
    <property type="component" value="Chromosome 1"/>
</dbReference>
<keyword evidence="2" id="KW-1185">Reference proteome</keyword>
<accession>A0ACB9XZV2</accession>
<gene>
    <name evidence="1" type="ORF">KUCAC02_015797</name>
</gene>
<dbReference type="EMBL" id="CM043785">
    <property type="protein sequence ID" value="KAI4832853.1"/>
    <property type="molecule type" value="Genomic_DNA"/>
</dbReference>